<accession>A0A9N9H0H0</accession>
<dbReference type="AlphaFoldDB" id="A0A9N9H0H0"/>
<evidence type="ECO:0000256" key="1">
    <source>
        <dbReference type="SAM" id="Coils"/>
    </source>
</evidence>
<dbReference type="EMBL" id="CAJVPP010004363">
    <property type="protein sequence ID" value="CAG8648674.1"/>
    <property type="molecule type" value="Genomic_DNA"/>
</dbReference>
<keyword evidence="1" id="KW-0175">Coiled coil</keyword>
<evidence type="ECO:0000313" key="2">
    <source>
        <dbReference type="EMBL" id="CAG8648674.1"/>
    </source>
</evidence>
<sequence>MALNGINSFRNAVHHSTVILQRPLAKLLVTPKKYLGKLQVVMFMFIKKMDNSSVKKLEKRINNLEQSKKKADEENQLLLFILSNEIDSNDLNNLRELLSEKKLTEILTEFVDRKQDGQILNDELSNLSSKFKYSEEMIEEQEKEAKTKQAIMNYLENKIKEQEESITKQKTIEDLKEMVNSN</sequence>
<keyword evidence="3" id="KW-1185">Reference proteome</keyword>
<organism evidence="2 3">
    <name type="scientific">Funneliformis mosseae</name>
    <name type="common">Endomycorrhizal fungus</name>
    <name type="synonym">Glomus mosseae</name>
    <dbReference type="NCBI Taxonomy" id="27381"/>
    <lineage>
        <taxon>Eukaryota</taxon>
        <taxon>Fungi</taxon>
        <taxon>Fungi incertae sedis</taxon>
        <taxon>Mucoromycota</taxon>
        <taxon>Glomeromycotina</taxon>
        <taxon>Glomeromycetes</taxon>
        <taxon>Glomerales</taxon>
        <taxon>Glomeraceae</taxon>
        <taxon>Funneliformis</taxon>
    </lineage>
</organism>
<evidence type="ECO:0000313" key="3">
    <source>
        <dbReference type="Proteomes" id="UP000789375"/>
    </source>
</evidence>
<name>A0A9N9H0H0_FUNMO</name>
<dbReference type="Proteomes" id="UP000789375">
    <property type="component" value="Unassembled WGS sequence"/>
</dbReference>
<feature type="coiled-coil region" evidence="1">
    <location>
        <begin position="47"/>
        <end position="77"/>
    </location>
</feature>
<gene>
    <name evidence="2" type="ORF">FMOSSE_LOCUS11360</name>
</gene>
<feature type="coiled-coil region" evidence="1">
    <location>
        <begin position="124"/>
        <end position="158"/>
    </location>
</feature>
<proteinExistence type="predicted"/>
<protein>
    <submittedName>
        <fullName evidence="2">13255_t:CDS:1</fullName>
    </submittedName>
</protein>
<comment type="caution">
    <text evidence="2">The sequence shown here is derived from an EMBL/GenBank/DDBJ whole genome shotgun (WGS) entry which is preliminary data.</text>
</comment>
<reference evidence="2" key="1">
    <citation type="submission" date="2021-06" db="EMBL/GenBank/DDBJ databases">
        <authorList>
            <person name="Kallberg Y."/>
            <person name="Tangrot J."/>
            <person name="Rosling A."/>
        </authorList>
    </citation>
    <scope>NUCLEOTIDE SEQUENCE</scope>
    <source>
        <strain evidence="2">87-6 pot B 2015</strain>
    </source>
</reference>